<comment type="caution">
    <text evidence="4">The sequence shown here is derived from an EMBL/GenBank/DDBJ whole genome shotgun (WGS) entry which is preliminary data.</text>
</comment>
<dbReference type="EMBL" id="JAEKNR010000058">
    <property type="protein sequence ID" value="MBJ7597382.1"/>
    <property type="molecule type" value="Genomic_DNA"/>
</dbReference>
<evidence type="ECO:0000313" key="5">
    <source>
        <dbReference type="Proteomes" id="UP000612893"/>
    </source>
</evidence>
<sequence length="408" mass="44949">MKARLALLHYTAAPVTGGVESVMSAQARKLREAGYDVRVIAGRGDAELIPELDSRHPDVQEATQRLLAGKTSRHQFKALRDRVRDHLRRTLADRDLLIAHNVMTMPFNLPLAAALVELGVPLIAWTHDVAWLNAQYQSFRRPEWPYRIMAQRQPGVTYVTISRLRQRELATTFGLHTSAIEVVPNGIDPYEFVHLGERPYELLQAAGALDADPLLLVPQRVAPAKRLELVLDAAHELRPSMPNLKVVVTGPLGAHNLDDQAYATRLLEQRARLGLDGAVAFMCEYSRHGSDHAVRSEDVAALYRISDVVLMSSGAEGFGLPVIEAAVARVPLVCADIPILHEVGGDDLFTFPTEGSGHDVAAAIRRALASGAVRQRRFVLGRYAWPHVLASTERVISNTLDEPVLMAQ</sequence>
<dbReference type="Gene3D" id="3.40.50.2000">
    <property type="entry name" value="Glycogen Phosphorylase B"/>
    <property type="match status" value="2"/>
</dbReference>
<dbReference type="RefSeq" id="WP_338199555.1">
    <property type="nucleotide sequence ID" value="NZ_JAEKNR010000058.1"/>
</dbReference>
<evidence type="ECO:0000259" key="2">
    <source>
        <dbReference type="Pfam" id="PF00534"/>
    </source>
</evidence>
<proteinExistence type="predicted"/>
<accession>A0A934NCH7</accession>
<evidence type="ECO:0000313" key="4">
    <source>
        <dbReference type="EMBL" id="MBJ7597382.1"/>
    </source>
</evidence>
<dbReference type="Pfam" id="PF00534">
    <property type="entry name" value="Glycos_transf_1"/>
    <property type="match status" value="1"/>
</dbReference>
<dbReference type="Pfam" id="PF13439">
    <property type="entry name" value="Glyco_transf_4"/>
    <property type="match status" value="1"/>
</dbReference>
<dbReference type="GO" id="GO:0009103">
    <property type="term" value="P:lipopolysaccharide biosynthetic process"/>
    <property type="evidence" value="ECO:0007669"/>
    <property type="project" value="TreeGrafter"/>
</dbReference>
<evidence type="ECO:0000256" key="1">
    <source>
        <dbReference type="ARBA" id="ARBA00022679"/>
    </source>
</evidence>
<dbReference type="AlphaFoldDB" id="A0A934NCH7"/>
<dbReference type="InterPro" id="IPR001296">
    <property type="entry name" value="Glyco_trans_1"/>
</dbReference>
<dbReference type="PANTHER" id="PTHR46401:SF2">
    <property type="entry name" value="GLYCOSYLTRANSFERASE WBBK-RELATED"/>
    <property type="match status" value="1"/>
</dbReference>
<dbReference type="PANTHER" id="PTHR46401">
    <property type="entry name" value="GLYCOSYLTRANSFERASE WBBK-RELATED"/>
    <property type="match status" value="1"/>
</dbReference>
<keyword evidence="5" id="KW-1185">Reference proteome</keyword>
<dbReference type="GO" id="GO:0016757">
    <property type="term" value="F:glycosyltransferase activity"/>
    <property type="evidence" value="ECO:0007669"/>
    <property type="project" value="InterPro"/>
</dbReference>
<dbReference type="Proteomes" id="UP000612893">
    <property type="component" value="Unassembled WGS sequence"/>
</dbReference>
<feature type="domain" description="Glycosyltransferase subfamily 4-like N-terminal" evidence="3">
    <location>
        <begin position="17"/>
        <end position="189"/>
    </location>
</feature>
<dbReference type="SUPFAM" id="SSF53756">
    <property type="entry name" value="UDP-Glycosyltransferase/glycogen phosphorylase"/>
    <property type="match status" value="1"/>
</dbReference>
<feature type="domain" description="Glycosyl transferase family 1" evidence="2">
    <location>
        <begin position="210"/>
        <end position="375"/>
    </location>
</feature>
<name>A0A934NCH7_9BACT</name>
<reference evidence="4" key="1">
    <citation type="submission" date="2020-10" db="EMBL/GenBank/DDBJ databases">
        <title>Ca. Dormibacterota MAGs.</title>
        <authorList>
            <person name="Montgomery K."/>
        </authorList>
    </citation>
    <scope>NUCLEOTIDE SEQUENCE [LARGE SCALE GENOMIC DNA]</scope>
    <source>
        <strain evidence="4">SC8812_S17_10</strain>
    </source>
</reference>
<organism evidence="4 5">
    <name type="scientific">Candidatus Nephthysia bennettiae</name>
    <dbReference type="NCBI Taxonomy" id="3127016"/>
    <lineage>
        <taxon>Bacteria</taxon>
        <taxon>Bacillati</taxon>
        <taxon>Candidatus Dormiibacterota</taxon>
        <taxon>Candidatus Dormibacteria</taxon>
        <taxon>Candidatus Dormibacterales</taxon>
        <taxon>Candidatus Dormibacteraceae</taxon>
        <taxon>Candidatus Nephthysia</taxon>
    </lineage>
</organism>
<evidence type="ECO:0000259" key="3">
    <source>
        <dbReference type="Pfam" id="PF13439"/>
    </source>
</evidence>
<keyword evidence="1" id="KW-0808">Transferase</keyword>
<dbReference type="InterPro" id="IPR028098">
    <property type="entry name" value="Glyco_trans_4-like_N"/>
</dbReference>
<dbReference type="CDD" id="cd03801">
    <property type="entry name" value="GT4_PimA-like"/>
    <property type="match status" value="1"/>
</dbReference>
<protein>
    <submittedName>
        <fullName evidence="4">Glycosyltransferase family 4 protein</fullName>
    </submittedName>
</protein>
<gene>
    <name evidence="4" type="ORF">JF922_04770</name>
</gene>